<evidence type="ECO:0000313" key="3">
    <source>
        <dbReference type="Proteomes" id="UP000308730"/>
    </source>
</evidence>
<dbReference type="InterPro" id="IPR036188">
    <property type="entry name" value="FAD/NAD-bd_sf"/>
</dbReference>
<name>A0A4V3XGQ9_9APHY</name>
<dbReference type="SUPFAM" id="SSF51905">
    <property type="entry name" value="FAD/NAD(P)-binding domain"/>
    <property type="match status" value="1"/>
</dbReference>
<dbReference type="AlphaFoldDB" id="A0A4V3XGQ9"/>
<reference evidence="2 3" key="1">
    <citation type="submission" date="2019-02" db="EMBL/GenBank/DDBJ databases">
        <title>Genome sequencing of the rare red list fungi Antrodiella citrinella (Flaviporus citrinellus).</title>
        <authorList>
            <person name="Buettner E."/>
            <person name="Kellner H."/>
        </authorList>
    </citation>
    <scope>NUCLEOTIDE SEQUENCE [LARGE SCALE GENOMIC DNA]</scope>
    <source>
        <strain evidence="2 3">DSM 108506</strain>
    </source>
</reference>
<dbReference type="PANTHER" id="PTHR42877:SF5">
    <property type="entry name" value="L-ORNITHINE N(5)-MONOOXYGENASE-RELATED"/>
    <property type="match status" value="1"/>
</dbReference>
<dbReference type="OrthoDB" id="74360at2759"/>
<dbReference type="EMBL" id="SGPM01000420">
    <property type="protein sequence ID" value="THH22363.1"/>
    <property type="molecule type" value="Genomic_DNA"/>
</dbReference>
<sequence length="126" mass="14309">MARYSVFIQHEMIYFSFFVFGKSSLIKAPLALYIKSQTPKEYWDKIIPTHPSGCKRFIIDVGYLKALNQENFTVNYDGVAEVTETGIRTKAGQFMEFDVIIEATGFVADEYPIEVSGIGGKTIQEY</sequence>
<accession>A0A4V3XGQ9</accession>
<dbReference type="InterPro" id="IPR051209">
    <property type="entry name" value="FAD-bind_Monooxygenase_sf"/>
</dbReference>
<organism evidence="2 3">
    <name type="scientific">Antrodiella citrinella</name>
    <dbReference type="NCBI Taxonomy" id="2447956"/>
    <lineage>
        <taxon>Eukaryota</taxon>
        <taxon>Fungi</taxon>
        <taxon>Dikarya</taxon>
        <taxon>Basidiomycota</taxon>
        <taxon>Agaricomycotina</taxon>
        <taxon>Agaricomycetes</taxon>
        <taxon>Polyporales</taxon>
        <taxon>Steccherinaceae</taxon>
        <taxon>Antrodiella</taxon>
    </lineage>
</organism>
<evidence type="ECO:0000313" key="2">
    <source>
        <dbReference type="EMBL" id="THH22363.1"/>
    </source>
</evidence>
<evidence type="ECO:0008006" key="4">
    <source>
        <dbReference type="Google" id="ProtNLM"/>
    </source>
</evidence>
<evidence type="ECO:0000256" key="1">
    <source>
        <dbReference type="ARBA" id="ARBA00010139"/>
    </source>
</evidence>
<keyword evidence="3" id="KW-1185">Reference proteome</keyword>
<protein>
    <recommendedName>
        <fullName evidence="4">FAD/NAD(P)-binding domain-containing protein</fullName>
    </recommendedName>
</protein>
<dbReference type="PANTHER" id="PTHR42877">
    <property type="entry name" value="L-ORNITHINE N(5)-MONOOXYGENASE-RELATED"/>
    <property type="match status" value="1"/>
</dbReference>
<dbReference type="Proteomes" id="UP000308730">
    <property type="component" value="Unassembled WGS sequence"/>
</dbReference>
<gene>
    <name evidence="2" type="ORF">EUX98_g8225</name>
</gene>
<comment type="similarity">
    <text evidence="1">Belongs to the FAD-binding monooxygenase family.</text>
</comment>
<comment type="caution">
    <text evidence="2">The sequence shown here is derived from an EMBL/GenBank/DDBJ whole genome shotgun (WGS) entry which is preliminary data.</text>
</comment>
<proteinExistence type="inferred from homology"/>